<dbReference type="Proteomes" id="UP000245252">
    <property type="component" value="Unassembled WGS sequence"/>
</dbReference>
<proteinExistence type="predicted"/>
<evidence type="ECO:0000313" key="3">
    <source>
        <dbReference type="Proteomes" id="UP000245252"/>
    </source>
</evidence>
<comment type="caution">
    <text evidence="2">The sequence shown here is derived from an EMBL/GenBank/DDBJ whole genome shotgun (WGS) entry which is preliminary data.</text>
</comment>
<protein>
    <submittedName>
        <fullName evidence="2">Transcription elongation factor GreAB</fullName>
    </submittedName>
</protein>
<organism evidence="2 3">
    <name type="scientific">Metarhizobium album</name>
    <dbReference type="NCBI Taxonomy" id="2182425"/>
    <lineage>
        <taxon>Bacteria</taxon>
        <taxon>Pseudomonadati</taxon>
        <taxon>Pseudomonadota</taxon>
        <taxon>Alphaproteobacteria</taxon>
        <taxon>Hyphomicrobiales</taxon>
        <taxon>Rhizobiaceae</taxon>
        <taxon>Metarhizobium</taxon>
    </lineage>
</organism>
<name>A0A2U2DN21_9HYPH</name>
<feature type="region of interest" description="Disordered" evidence="1">
    <location>
        <begin position="131"/>
        <end position="177"/>
    </location>
</feature>
<evidence type="ECO:0000256" key="1">
    <source>
        <dbReference type="SAM" id="MobiDB-lite"/>
    </source>
</evidence>
<dbReference type="OrthoDB" id="7873913at2"/>
<reference evidence="2 3" key="1">
    <citation type="submission" date="2018-05" db="EMBL/GenBank/DDBJ databases">
        <title>The draft genome of strain NS-104.</title>
        <authorList>
            <person name="Hang P."/>
            <person name="Jiang J."/>
        </authorList>
    </citation>
    <scope>NUCLEOTIDE SEQUENCE [LARGE SCALE GENOMIC DNA]</scope>
    <source>
        <strain evidence="2 3">NS-104</strain>
    </source>
</reference>
<dbReference type="Gene3D" id="3.10.50.30">
    <property type="entry name" value="Transcription elongation factor, GreA/GreB, C-terminal domain"/>
    <property type="match status" value="1"/>
</dbReference>
<evidence type="ECO:0000313" key="2">
    <source>
        <dbReference type="EMBL" id="PWE54707.1"/>
    </source>
</evidence>
<dbReference type="RefSeq" id="WP_109459927.1">
    <property type="nucleotide sequence ID" value="NZ_QFBC01000009.1"/>
</dbReference>
<keyword evidence="2" id="KW-0251">Elongation factor</keyword>
<dbReference type="AlphaFoldDB" id="A0A2U2DN21"/>
<dbReference type="GO" id="GO:0003746">
    <property type="term" value="F:translation elongation factor activity"/>
    <property type="evidence" value="ECO:0007669"/>
    <property type="project" value="UniProtKB-KW"/>
</dbReference>
<dbReference type="GO" id="GO:0003677">
    <property type="term" value="F:DNA binding"/>
    <property type="evidence" value="ECO:0007669"/>
    <property type="project" value="InterPro"/>
</dbReference>
<dbReference type="EMBL" id="QFBC01000009">
    <property type="protein sequence ID" value="PWE54707.1"/>
    <property type="molecule type" value="Genomic_DNA"/>
</dbReference>
<gene>
    <name evidence="2" type="ORF">DEM27_19525</name>
</gene>
<dbReference type="InterPro" id="IPR036953">
    <property type="entry name" value="GreA/GreB_C_sf"/>
</dbReference>
<sequence length="177" mass="19721">MQRETFSQLTTKDVDILITMVDRSPGDPAYLRLLRNKLNFATIYFRDDVPSDVVTLNSRLCYSVNGRPHGPHILVQSEGDDLPAFAVSIHTMRGLALLGLAVGEVTTIEYANGRHETLAVDELMFQPEVDRRRGEHPSLDPAPQGARSDVVWFRPKNQRTFEPDHDGDGDDPGPQAA</sequence>
<keyword evidence="2" id="KW-0648">Protein biosynthesis</keyword>
<keyword evidence="3" id="KW-1185">Reference proteome</keyword>
<dbReference type="GO" id="GO:0032784">
    <property type="term" value="P:regulation of DNA-templated transcription elongation"/>
    <property type="evidence" value="ECO:0007669"/>
    <property type="project" value="InterPro"/>
</dbReference>
<accession>A0A2U2DN21</accession>